<dbReference type="Proteomes" id="UP000593565">
    <property type="component" value="Unassembled WGS sequence"/>
</dbReference>
<gene>
    <name evidence="4" type="ORF">AMELA_G00164680</name>
</gene>
<dbReference type="AlphaFoldDB" id="A0A7J6AG11"/>
<feature type="signal peptide" evidence="2">
    <location>
        <begin position="1"/>
        <end position="21"/>
    </location>
</feature>
<dbReference type="SUPFAM" id="SSF48726">
    <property type="entry name" value="Immunoglobulin"/>
    <property type="match status" value="1"/>
</dbReference>
<dbReference type="InterPro" id="IPR007110">
    <property type="entry name" value="Ig-like_dom"/>
</dbReference>
<keyword evidence="2" id="KW-0732">Signal</keyword>
<dbReference type="InterPro" id="IPR036179">
    <property type="entry name" value="Ig-like_dom_sf"/>
</dbReference>
<dbReference type="EMBL" id="JAAGNN010000013">
    <property type="protein sequence ID" value="KAF4081763.1"/>
    <property type="molecule type" value="Genomic_DNA"/>
</dbReference>
<feature type="domain" description="Ig-like" evidence="3">
    <location>
        <begin position="24"/>
        <end position="108"/>
    </location>
</feature>
<evidence type="ECO:0000256" key="1">
    <source>
        <dbReference type="SAM" id="Phobius"/>
    </source>
</evidence>
<accession>A0A7J6AG11</accession>
<keyword evidence="1" id="KW-0812">Transmembrane</keyword>
<sequence>MENLGFVCLLLCVVSVHTANSEKLSCQEKNICTLKCGETNGNVTWSRDVDGKREKILTIYNHMVIKHITDPKKHYSSGEHLILSIFGFSSSDAGRYYCNENTVEVRVKSNTQIIMKTGDWLTVTAAGAGGCALVLVSLLVLWRCFSKRKGSTAETQHDSAEKGASDEVHFYESIYGNLSAPQPADPQQIPKDGFYHLATYPAIQNTR</sequence>
<evidence type="ECO:0000313" key="4">
    <source>
        <dbReference type="EMBL" id="KAF4081763.1"/>
    </source>
</evidence>
<feature type="transmembrane region" description="Helical" evidence="1">
    <location>
        <begin position="120"/>
        <end position="142"/>
    </location>
</feature>
<dbReference type="InterPro" id="IPR013783">
    <property type="entry name" value="Ig-like_fold"/>
</dbReference>
<evidence type="ECO:0000259" key="3">
    <source>
        <dbReference type="PROSITE" id="PS50835"/>
    </source>
</evidence>
<comment type="caution">
    <text evidence="4">The sequence shown here is derived from an EMBL/GenBank/DDBJ whole genome shotgun (WGS) entry which is preliminary data.</text>
</comment>
<evidence type="ECO:0000256" key="2">
    <source>
        <dbReference type="SAM" id="SignalP"/>
    </source>
</evidence>
<dbReference type="Gene3D" id="2.60.40.10">
    <property type="entry name" value="Immunoglobulins"/>
    <property type="match status" value="1"/>
</dbReference>
<dbReference type="PROSITE" id="PS50835">
    <property type="entry name" value="IG_LIKE"/>
    <property type="match status" value="1"/>
</dbReference>
<reference evidence="4 5" key="1">
    <citation type="submission" date="2020-02" db="EMBL/GenBank/DDBJ databases">
        <title>A chromosome-scale genome assembly of the black bullhead catfish (Ameiurus melas).</title>
        <authorList>
            <person name="Wen M."/>
            <person name="Zham M."/>
            <person name="Cabau C."/>
            <person name="Klopp C."/>
            <person name="Donnadieu C."/>
            <person name="Roques C."/>
            <person name="Bouchez O."/>
            <person name="Lampietro C."/>
            <person name="Jouanno E."/>
            <person name="Herpin A."/>
            <person name="Louis A."/>
            <person name="Berthelot C."/>
            <person name="Parey E."/>
            <person name="Roest-Crollius H."/>
            <person name="Braasch I."/>
            <person name="Postlethwait J."/>
            <person name="Robinson-Rechavi M."/>
            <person name="Echchiki A."/>
            <person name="Begum T."/>
            <person name="Montfort J."/>
            <person name="Schartl M."/>
            <person name="Bobe J."/>
            <person name="Guiguen Y."/>
        </authorList>
    </citation>
    <scope>NUCLEOTIDE SEQUENCE [LARGE SCALE GENOMIC DNA]</scope>
    <source>
        <strain evidence="4">M_S1</strain>
        <tissue evidence="4">Blood</tissue>
    </source>
</reference>
<proteinExistence type="predicted"/>
<evidence type="ECO:0000313" key="5">
    <source>
        <dbReference type="Proteomes" id="UP000593565"/>
    </source>
</evidence>
<feature type="chain" id="PRO_5029826833" description="Ig-like domain-containing protein" evidence="2">
    <location>
        <begin position="22"/>
        <end position="207"/>
    </location>
</feature>
<name>A0A7J6AG11_AMEME</name>
<keyword evidence="1" id="KW-1133">Transmembrane helix</keyword>
<keyword evidence="1" id="KW-0472">Membrane</keyword>
<keyword evidence="5" id="KW-1185">Reference proteome</keyword>
<organism evidence="4 5">
    <name type="scientific">Ameiurus melas</name>
    <name type="common">Black bullhead</name>
    <name type="synonym">Silurus melas</name>
    <dbReference type="NCBI Taxonomy" id="219545"/>
    <lineage>
        <taxon>Eukaryota</taxon>
        <taxon>Metazoa</taxon>
        <taxon>Chordata</taxon>
        <taxon>Craniata</taxon>
        <taxon>Vertebrata</taxon>
        <taxon>Euteleostomi</taxon>
        <taxon>Actinopterygii</taxon>
        <taxon>Neopterygii</taxon>
        <taxon>Teleostei</taxon>
        <taxon>Ostariophysi</taxon>
        <taxon>Siluriformes</taxon>
        <taxon>Ictaluridae</taxon>
        <taxon>Ameiurus</taxon>
    </lineage>
</organism>
<protein>
    <recommendedName>
        <fullName evidence="3">Ig-like domain-containing protein</fullName>
    </recommendedName>
</protein>